<dbReference type="InterPro" id="IPR023201">
    <property type="entry name" value="SecY_dom_sf"/>
</dbReference>
<reference evidence="2 3" key="1">
    <citation type="submission" date="2018-06" db="EMBL/GenBank/DDBJ databases">
        <authorList>
            <consortium name="Pathogen Informatics"/>
            <person name="Doyle S."/>
        </authorList>
    </citation>
    <scope>NUCLEOTIDE SEQUENCE [LARGE SCALE GENOMIC DNA]</scope>
    <source>
        <strain evidence="2 3">NCTC9828</strain>
    </source>
</reference>
<dbReference type="Proteomes" id="UP000255140">
    <property type="component" value="Unassembled WGS sequence"/>
</dbReference>
<dbReference type="SUPFAM" id="SSF103491">
    <property type="entry name" value="Preprotein translocase SecY subunit"/>
    <property type="match status" value="1"/>
</dbReference>
<dbReference type="AlphaFoldDB" id="A0AB74H0X7"/>
<name>A0AB74H0X7_STRAG</name>
<evidence type="ECO:0000256" key="1">
    <source>
        <dbReference type="SAM" id="Phobius"/>
    </source>
</evidence>
<comment type="caution">
    <text evidence="2">The sequence shown here is derived from an EMBL/GenBank/DDBJ whole genome shotgun (WGS) entry which is preliminary data.</text>
</comment>
<proteinExistence type="predicted"/>
<protein>
    <submittedName>
        <fullName evidence="2">Preprotein translocase SecY2 subunit (TC 3.A.5.1.1)</fullName>
    </submittedName>
</protein>
<keyword evidence="1" id="KW-1133">Transmembrane helix</keyword>
<organism evidence="2 3">
    <name type="scientific">Streptococcus agalactiae</name>
    <dbReference type="NCBI Taxonomy" id="1311"/>
    <lineage>
        <taxon>Bacteria</taxon>
        <taxon>Bacillati</taxon>
        <taxon>Bacillota</taxon>
        <taxon>Bacilli</taxon>
        <taxon>Lactobacillales</taxon>
        <taxon>Streptococcaceae</taxon>
        <taxon>Streptococcus</taxon>
    </lineage>
</organism>
<accession>A0AB74H0X7</accession>
<evidence type="ECO:0000313" key="2">
    <source>
        <dbReference type="EMBL" id="SUN25602.1"/>
    </source>
</evidence>
<keyword evidence="1" id="KW-0812">Transmembrane</keyword>
<keyword evidence="1" id="KW-0472">Membrane</keyword>
<dbReference type="Gene3D" id="1.10.3370.10">
    <property type="entry name" value="SecY subunit domain"/>
    <property type="match status" value="1"/>
</dbReference>
<feature type="transmembrane region" description="Helical" evidence="1">
    <location>
        <begin position="88"/>
        <end position="107"/>
    </location>
</feature>
<feature type="transmembrane region" description="Helical" evidence="1">
    <location>
        <begin position="48"/>
        <end position="68"/>
    </location>
</feature>
<sequence>MITFSLIIIFLLGRYVPIPGVLISAYKGQDNNFATLYSTVTGGNLSQVGVFSLGIGPMMTTMILLRLFTIGKYSRGVSQKVEQFRQNVVMLVIAIIQGLAIAISFQYHNGFSLTKLLLATNDTCDWCIYYFLDW</sequence>
<evidence type="ECO:0000313" key="3">
    <source>
        <dbReference type="Proteomes" id="UP000255140"/>
    </source>
</evidence>
<dbReference type="EMBL" id="UHEW01000001">
    <property type="protein sequence ID" value="SUN25602.1"/>
    <property type="molecule type" value="Genomic_DNA"/>
</dbReference>
<gene>
    <name evidence="2" type="primary">secY_1</name>
    <name evidence="2" type="ORF">NCTC9828_00007</name>
</gene>